<feature type="transmembrane region" description="Helical" evidence="7">
    <location>
        <begin position="437"/>
        <end position="461"/>
    </location>
</feature>
<dbReference type="GeneID" id="25277176"/>
<keyword evidence="3 7" id="KW-0812">Transmembrane</keyword>
<feature type="transmembrane region" description="Helical" evidence="7">
    <location>
        <begin position="128"/>
        <end position="145"/>
    </location>
</feature>
<evidence type="ECO:0000256" key="5">
    <source>
        <dbReference type="ARBA" id="ARBA00023136"/>
    </source>
</evidence>
<keyword evidence="4 7" id="KW-1133">Transmembrane helix</keyword>
<proteinExistence type="inferred from homology"/>
<evidence type="ECO:0000256" key="4">
    <source>
        <dbReference type="ARBA" id="ARBA00022989"/>
    </source>
</evidence>
<organism evidence="9 10">
    <name type="scientific">Exophiala aquamarina CBS 119918</name>
    <dbReference type="NCBI Taxonomy" id="1182545"/>
    <lineage>
        <taxon>Eukaryota</taxon>
        <taxon>Fungi</taxon>
        <taxon>Dikarya</taxon>
        <taxon>Ascomycota</taxon>
        <taxon>Pezizomycotina</taxon>
        <taxon>Eurotiomycetes</taxon>
        <taxon>Chaetothyriomycetidae</taxon>
        <taxon>Chaetothyriales</taxon>
        <taxon>Herpotrichiellaceae</taxon>
        <taxon>Exophiala</taxon>
    </lineage>
</organism>
<dbReference type="GO" id="GO:0005351">
    <property type="term" value="F:carbohydrate:proton symporter activity"/>
    <property type="evidence" value="ECO:0007669"/>
    <property type="project" value="TreeGrafter"/>
</dbReference>
<feature type="transmembrane region" description="Helical" evidence="7">
    <location>
        <begin position="404"/>
        <end position="425"/>
    </location>
</feature>
<dbReference type="PROSITE" id="PS00217">
    <property type="entry name" value="SUGAR_TRANSPORT_2"/>
    <property type="match status" value="1"/>
</dbReference>
<dbReference type="OrthoDB" id="6133115at2759"/>
<dbReference type="Proteomes" id="UP000027920">
    <property type="component" value="Unassembled WGS sequence"/>
</dbReference>
<evidence type="ECO:0000256" key="1">
    <source>
        <dbReference type="ARBA" id="ARBA00004141"/>
    </source>
</evidence>
<evidence type="ECO:0000313" key="9">
    <source>
        <dbReference type="EMBL" id="KEF60670.1"/>
    </source>
</evidence>
<dbReference type="InterPro" id="IPR020846">
    <property type="entry name" value="MFS_dom"/>
</dbReference>
<dbReference type="InterPro" id="IPR005829">
    <property type="entry name" value="Sugar_transporter_CS"/>
</dbReference>
<feature type="region of interest" description="Disordered" evidence="6">
    <location>
        <begin position="1"/>
        <end position="29"/>
    </location>
</feature>
<dbReference type="SUPFAM" id="SSF103473">
    <property type="entry name" value="MFS general substrate transporter"/>
    <property type="match status" value="1"/>
</dbReference>
<evidence type="ECO:0000256" key="7">
    <source>
        <dbReference type="SAM" id="Phobius"/>
    </source>
</evidence>
<evidence type="ECO:0000259" key="8">
    <source>
        <dbReference type="PROSITE" id="PS50850"/>
    </source>
</evidence>
<name>A0A072PYI2_9EURO</name>
<comment type="subcellular location">
    <subcellularLocation>
        <location evidence="1">Membrane</location>
        <topology evidence="1">Multi-pass membrane protein</topology>
    </subcellularLocation>
</comment>
<sequence>MDRTAVKTEVPEHLEDLGHGKDELEQDVSSAGSPRTTLYQVIFSMFIGLSGWMYNFDLGFSGVVLLMQPYNKAFGSCGPMPDGKGNTVYKCTLTATQQSLISLSIIFIAVGAALGGQIGHRLGRRGTIQIGCLVIAIGAGGMLGTEGNFTAYMACKSIQGVGLGNLLAAVPPYGVECVAASKRGLLMATFNIGLGLGNMAAVAVCLGSSKFTTNASWQTPIACQLPCAVLLGVGVNFFPESPRWLLTKGKHDAARRSFAKFYSKAPESPEVSAQMQETLHYLDLEKSHSATSSWMEIFRSPDLRRTLTSTLVGCGVALTGSKFFSTYASIFLAGVGIKNPYYITLSFASCVCFGGLMSPWILEYVGRRLSLLVGYACMALSMIIVAAMGTALGQQSSSVQVTSIVFVCLWGVSYGGFIGTSLTVTTAEMHAVRLRSYGQAFTITIYEIMSFGSSFSTPYMISAKYGNMGLNVGYFFGGFTNRMKVISIIIWVLMFLFVPETGRLTLEEIDDIFISNTKPWKTSLRQNKKAG</sequence>
<dbReference type="Pfam" id="PF00083">
    <property type="entry name" value="Sugar_tr"/>
    <property type="match status" value="1"/>
</dbReference>
<dbReference type="HOGENOM" id="CLU_001265_30_1_1"/>
<feature type="transmembrane region" description="Helical" evidence="7">
    <location>
        <begin position="369"/>
        <end position="392"/>
    </location>
</feature>
<dbReference type="RefSeq" id="XP_013263260.1">
    <property type="nucleotide sequence ID" value="XM_013407806.1"/>
</dbReference>
<accession>A0A072PYI2</accession>
<feature type="transmembrane region" description="Helical" evidence="7">
    <location>
        <begin position="311"/>
        <end position="335"/>
    </location>
</feature>
<feature type="transmembrane region" description="Helical" evidence="7">
    <location>
        <begin position="341"/>
        <end position="362"/>
    </location>
</feature>
<dbReference type="AlphaFoldDB" id="A0A072PYI2"/>
<keyword evidence="5 7" id="KW-0472">Membrane</keyword>
<feature type="transmembrane region" description="Helical" evidence="7">
    <location>
        <begin position="99"/>
        <end position="116"/>
    </location>
</feature>
<dbReference type="InterPro" id="IPR005828">
    <property type="entry name" value="MFS_sugar_transport-like"/>
</dbReference>
<feature type="compositionally biased region" description="Basic and acidic residues" evidence="6">
    <location>
        <begin position="1"/>
        <end position="23"/>
    </location>
</feature>
<dbReference type="GO" id="GO:0016020">
    <property type="term" value="C:membrane"/>
    <property type="evidence" value="ECO:0007669"/>
    <property type="project" value="UniProtKB-SubCell"/>
</dbReference>
<dbReference type="PROSITE" id="PS50850">
    <property type="entry name" value="MFS"/>
    <property type="match status" value="1"/>
</dbReference>
<feature type="transmembrane region" description="Helical" evidence="7">
    <location>
        <begin position="185"/>
        <end position="209"/>
    </location>
</feature>
<dbReference type="EMBL" id="AMGV01000002">
    <property type="protein sequence ID" value="KEF60670.1"/>
    <property type="molecule type" value="Genomic_DNA"/>
</dbReference>
<evidence type="ECO:0000256" key="3">
    <source>
        <dbReference type="ARBA" id="ARBA00022692"/>
    </source>
</evidence>
<evidence type="ECO:0000256" key="6">
    <source>
        <dbReference type="SAM" id="MobiDB-lite"/>
    </source>
</evidence>
<reference evidence="9 10" key="1">
    <citation type="submission" date="2013-03" db="EMBL/GenBank/DDBJ databases">
        <title>The Genome Sequence of Exophiala aquamarina CBS 119918.</title>
        <authorList>
            <consortium name="The Broad Institute Genomics Platform"/>
            <person name="Cuomo C."/>
            <person name="de Hoog S."/>
            <person name="Gorbushina A."/>
            <person name="Walker B."/>
            <person name="Young S.K."/>
            <person name="Zeng Q."/>
            <person name="Gargeya S."/>
            <person name="Fitzgerald M."/>
            <person name="Haas B."/>
            <person name="Abouelleil A."/>
            <person name="Allen A.W."/>
            <person name="Alvarado L."/>
            <person name="Arachchi H.M."/>
            <person name="Berlin A.M."/>
            <person name="Chapman S.B."/>
            <person name="Gainer-Dewar J."/>
            <person name="Goldberg J."/>
            <person name="Griggs A."/>
            <person name="Gujja S."/>
            <person name="Hansen M."/>
            <person name="Howarth C."/>
            <person name="Imamovic A."/>
            <person name="Ireland A."/>
            <person name="Larimer J."/>
            <person name="McCowan C."/>
            <person name="Murphy C."/>
            <person name="Pearson M."/>
            <person name="Poon T.W."/>
            <person name="Priest M."/>
            <person name="Roberts A."/>
            <person name="Saif S."/>
            <person name="Shea T."/>
            <person name="Sisk P."/>
            <person name="Sykes S."/>
            <person name="Wortman J."/>
            <person name="Nusbaum C."/>
            <person name="Birren B."/>
        </authorList>
    </citation>
    <scope>NUCLEOTIDE SEQUENCE [LARGE SCALE GENOMIC DNA]</scope>
    <source>
        <strain evidence="9 10">CBS 119918</strain>
    </source>
</reference>
<gene>
    <name evidence="9" type="ORF">A1O9_02231</name>
</gene>
<dbReference type="PANTHER" id="PTHR48022">
    <property type="entry name" value="PLASTIDIC GLUCOSE TRANSPORTER 4"/>
    <property type="match status" value="1"/>
</dbReference>
<protein>
    <recommendedName>
        <fullName evidence="8">Major facilitator superfamily (MFS) profile domain-containing protein</fullName>
    </recommendedName>
</protein>
<dbReference type="Gene3D" id="1.20.1250.20">
    <property type="entry name" value="MFS general substrate transporter like domains"/>
    <property type="match status" value="1"/>
</dbReference>
<feature type="transmembrane region" description="Helical" evidence="7">
    <location>
        <begin position="481"/>
        <end position="498"/>
    </location>
</feature>
<comment type="similarity">
    <text evidence="2">Belongs to the major facilitator superfamily. Sugar transporter (TC 2.A.1.1) family.</text>
</comment>
<keyword evidence="10" id="KW-1185">Reference proteome</keyword>
<dbReference type="InterPro" id="IPR036259">
    <property type="entry name" value="MFS_trans_sf"/>
</dbReference>
<feature type="transmembrane region" description="Helical" evidence="7">
    <location>
        <begin position="38"/>
        <end position="56"/>
    </location>
</feature>
<dbReference type="InterPro" id="IPR050360">
    <property type="entry name" value="MFS_Sugar_Transporters"/>
</dbReference>
<evidence type="ECO:0000256" key="2">
    <source>
        <dbReference type="ARBA" id="ARBA00010992"/>
    </source>
</evidence>
<dbReference type="VEuPathDB" id="FungiDB:A1O9_02231"/>
<evidence type="ECO:0000313" key="10">
    <source>
        <dbReference type="Proteomes" id="UP000027920"/>
    </source>
</evidence>
<feature type="domain" description="Major facilitator superfamily (MFS) profile" evidence="8">
    <location>
        <begin position="43"/>
        <end position="502"/>
    </location>
</feature>
<comment type="caution">
    <text evidence="9">The sequence shown here is derived from an EMBL/GenBank/DDBJ whole genome shotgun (WGS) entry which is preliminary data.</text>
</comment>
<dbReference type="PANTHER" id="PTHR48022:SF2">
    <property type="entry name" value="PLASTIDIC GLUCOSE TRANSPORTER 4"/>
    <property type="match status" value="1"/>
</dbReference>